<dbReference type="AlphaFoldDB" id="A0A510WJ98"/>
<dbReference type="PROSITE" id="PS51186">
    <property type="entry name" value="GNAT"/>
    <property type="match status" value="1"/>
</dbReference>
<dbReference type="Gene3D" id="3.40.630.30">
    <property type="match status" value="1"/>
</dbReference>
<dbReference type="PANTHER" id="PTHR43617:SF34">
    <property type="entry name" value="PUTATIVE-RELATED"/>
    <property type="match status" value="1"/>
</dbReference>
<sequence>MIKKIEEITEKELQEIISIWLESNIQTHHYIEKSYWEKNLSVVEKELPKAEIFVDKIDDKIVGFIGIMDGYIAGVFVEEAYRNQQIGKKLLKKAMELNDQLSLNVYEKNKHAIDFYLKLGFKKAHMNIDEETAEKELVMVWEAN</sequence>
<organism evidence="2 3">
    <name type="scientific">Enterococcus thailandicus</name>
    <dbReference type="NCBI Taxonomy" id="417368"/>
    <lineage>
        <taxon>Bacteria</taxon>
        <taxon>Bacillati</taxon>
        <taxon>Bacillota</taxon>
        <taxon>Bacilli</taxon>
        <taxon>Lactobacillales</taxon>
        <taxon>Enterococcaceae</taxon>
        <taxon>Enterococcus</taxon>
    </lineage>
</organism>
<proteinExistence type="predicted"/>
<dbReference type="CDD" id="cd04301">
    <property type="entry name" value="NAT_SF"/>
    <property type="match status" value="1"/>
</dbReference>
<keyword evidence="2" id="KW-0808">Transferase</keyword>
<feature type="domain" description="N-acetyltransferase" evidence="1">
    <location>
        <begin position="3"/>
        <end position="144"/>
    </location>
</feature>
<comment type="caution">
    <text evidence="2">The sequence shown here is derived from an EMBL/GenBank/DDBJ whole genome shotgun (WGS) entry which is preliminary data.</text>
</comment>
<name>A0A510WJ98_ENTTH</name>
<evidence type="ECO:0000259" key="1">
    <source>
        <dbReference type="PROSITE" id="PS51186"/>
    </source>
</evidence>
<dbReference type="InterPro" id="IPR000182">
    <property type="entry name" value="GNAT_dom"/>
</dbReference>
<dbReference type="EMBL" id="BJUG01000012">
    <property type="protein sequence ID" value="GEK37775.1"/>
    <property type="molecule type" value="Genomic_DNA"/>
</dbReference>
<dbReference type="PANTHER" id="PTHR43617">
    <property type="entry name" value="L-AMINO ACID N-ACETYLTRANSFERASE"/>
    <property type="match status" value="1"/>
</dbReference>
<evidence type="ECO:0000313" key="3">
    <source>
        <dbReference type="Proteomes" id="UP000321361"/>
    </source>
</evidence>
<evidence type="ECO:0000313" key="2">
    <source>
        <dbReference type="EMBL" id="GEK37775.1"/>
    </source>
</evidence>
<protein>
    <submittedName>
        <fullName evidence="2">Acetyltransferase</fullName>
    </submittedName>
</protein>
<dbReference type="SUPFAM" id="SSF55729">
    <property type="entry name" value="Acyl-CoA N-acyltransferases (Nat)"/>
    <property type="match status" value="1"/>
</dbReference>
<dbReference type="InterPro" id="IPR050276">
    <property type="entry name" value="MshD_Acetyltransferase"/>
</dbReference>
<dbReference type="InterPro" id="IPR016181">
    <property type="entry name" value="Acyl_CoA_acyltransferase"/>
</dbReference>
<accession>A0A510WJ98</accession>
<dbReference type="Pfam" id="PF00583">
    <property type="entry name" value="Acetyltransf_1"/>
    <property type="match status" value="1"/>
</dbReference>
<dbReference type="GO" id="GO:0016747">
    <property type="term" value="F:acyltransferase activity, transferring groups other than amino-acyl groups"/>
    <property type="evidence" value="ECO:0007669"/>
    <property type="project" value="InterPro"/>
</dbReference>
<dbReference type="Proteomes" id="UP000321361">
    <property type="component" value="Unassembled WGS sequence"/>
</dbReference>
<reference evidence="2 3" key="1">
    <citation type="submission" date="2019-07" db="EMBL/GenBank/DDBJ databases">
        <title>Whole genome shotgun sequence of Enterococcus thailandicus NBRC 101867.</title>
        <authorList>
            <person name="Hosoyama A."/>
            <person name="Uohara A."/>
            <person name="Ohji S."/>
            <person name="Ichikawa N."/>
        </authorList>
    </citation>
    <scope>NUCLEOTIDE SEQUENCE [LARGE SCALE GENOMIC DNA]</scope>
    <source>
        <strain evidence="2 3">NBRC 101867</strain>
    </source>
</reference>
<gene>
    <name evidence="2" type="primary">wecD</name>
    <name evidence="2" type="ORF">ETH01_20620</name>
</gene>